<dbReference type="SUPFAM" id="SSF46785">
    <property type="entry name" value="Winged helix' DNA-binding domain"/>
    <property type="match status" value="1"/>
</dbReference>
<dbReference type="InterPro" id="IPR036388">
    <property type="entry name" value="WH-like_DNA-bd_sf"/>
</dbReference>
<name>A0A3P3Q494_9FIRM</name>
<dbReference type="EMBL" id="RRCM01000001">
    <property type="protein sequence ID" value="RRJ15955.1"/>
    <property type="molecule type" value="Genomic_DNA"/>
</dbReference>
<evidence type="ECO:0000313" key="6">
    <source>
        <dbReference type="Proteomes" id="UP000276982"/>
    </source>
</evidence>
<dbReference type="SMART" id="SM00866">
    <property type="entry name" value="UTRA"/>
    <property type="match status" value="1"/>
</dbReference>
<accession>A0A3P3Q494</accession>
<feature type="domain" description="HTH gntR-type" evidence="4">
    <location>
        <begin position="9"/>
        <end position="77"/>
    </location>
</feature>
<reference evidence="5 6" key="1">
    <citation type="submission" date="2018-11" db="EMBL/GenBank/DDBJ databases">
        <title>Genome sequencing of Lachnoanaerobaculum orale DSM 24553T.</title>
        <authorList>
            <person name="Kook J.-K."/>
            <person name="Park S.-N."/>
            <person name="Lim Y.K."/>
        </authorList>
    </citation>
    <scope>NUCLEOTIDE SEQUENCE [LARGE SCALE GENOMIC DNA]</scope>
    <source>
        <strain evidence="5 6">DSM 24553</strain>
    </source>
</reference>
<sequence length="241" mass="27748">MQLNKDLNISLYRQLMSEIKYQIETGKYKNGEKIPTEAELEKIFGVSRITIRRTVNELCSLGYLEKKQGKGTFVKATKIFRKIEMRKSQSFSNTCINANIVPRSHVIESKIISVTKDKMDFLKLKEGDNIIYVKRLRSADGIPVILEELFFPEKLFKNFDISKLEDSSLFELLLEDLKLREYPNGISEIEAVNAGTELCNELRINTGDAVLKMTTYWSDSDDHPIYIGCENIVGSRYRITI</sequence>
<dbReference type="RefSeq" id="WP_124951026.1">
    <property type="nucleotide sequence ID" value="NZ_RRCM01000001.1"/>
</dbReference>
<dbReference type="CDD" id="cd07377">
    <property type="entry name" value="WHTH_GntR"/>
    <property type="match status" value="1"/>
</dbReference>
<dbReference type="InterPro" id="IPR000524">
    <property type="entry name" value="Tscrpt_reg_HTH_GntR"/>
</dbReference>
<keyword evidence="1" id="KW-0805">Transcription regulation</keyword>
<dbReference type="PRINTS" id="PR00035">
    <property type="entry name" value="HTHGNTR"/>
</dbReference>
<dbReference type="PROSITE" id="PS50949">
    <property type="entry name" value="HTH_GNTR"/>
    <property type="match status" value="1"/>
</dbReference>
<dbReference type="FunFam" id="1.10.10.10:FF:000079">
    <property type="entry name" value="GntR family transcriptional regulator"/>
    <property type="match status" value="1"/>
</dbReference>
<organism evidence="5 6">
    <name type="scientific">Lachnoanaerobaculum orale</name>
    <dbReference type="NCBI Taxonomy" id="979627"/>
    <lineage>
        <taxon>Bacteria</taxon>
        <taxon>Bacillati</taxon>
        <taxon>Bacillota</taxon>
        <taxon>Clostridia</taxon>
        <taxon>Lachnospirales</taxon>
        <taxon>Lachnospiraceae</taxon>
        <taxon>Lachnoanaerobaculum</taxon>
    </lineage>
</organism>
<proteinExistence type="predicted"/>
<dbReference type="Pfam" id="PF07702">
    <property type="entry name" value="UTRA"/>
    <property type="match status" value="1"/>
</dbReference>
<dbReference type="Pfam" id="PF00392">
    <property type="entry name" value="GntR"/>
    <property type="match status" value="1"/>
</dbReference>
<dbReference type="GO" id="GO:0045892">
    <property type="term" value="P:negative regulation of DNA-templated transcription"/>
    <property type="evidence" value="ECO:0007669"/>
    <property type="project" value="TreeGrafter"/>
</dbReference>
<keyword evidence="3" id="KW-0804">Transcription</keyword>
<dbReference type="InterPro" id="IPR050679">
    <property type="entry name" value="Bact_HTH_transcr_reg"/>
</dbReference>
<dbReference type="SUPFAM" id="SSF64288">
    <property type="entry name" value="Chorismate lyase-like"/>
    <property type="match status" value="1"/>
</dbReference>
<dbReference type="SMART" id="SM00345">
    <property type="entry name" value="HTH_GNTR"/>
    <property type="match status" value="1"/>
</dbReference>
<evidence type="ECO:0000313" key="5">
    <source>
        <dbReference type="EMBL" id="RRJ15955.1"/>
    </source>
</evidence>
<dbReference type="InterPro" id="IPR011663">
    <property type="entry name" value="UTRA"/>
</dbReference>
<dbReference type="PANTHER" id="PTHR44846">
    <property type="entry name" value="MANNOSYL-D-GLYCERATE TRANSPORT/METABOLISM SYSTEM REPRESSOR MNGR-RELATED"/>
    <property type="match status" value="1"/>
</dbReference>
<evidence type="ECO:0000256" key="3">
    <source>
        <dbReference type="ARBA" id="ARBA00023163"/>
    </source>
</evidence>
<comment type="caution">
    <text evidence="5">The sequence shown here is derived from an EMBL/GenBank/DDBJ whole genome shotgun (WGS) entry which is preliminary data.</text>
</comment>
<dbReference type="GO" id="GO:0003700">
    <property type="term" value="F:DNA-binding transcription factor activity"/>
    <property type="evidence" value="ECO:0007669"/>
    <property type="project" value="InterPro"/>
</dbReference>
<keyword evidence="2" id="KW-0238">DNA-binding</keyword>
<dbReference type="InterPro" id="IPR028978">
    <property type="entry name" value="Chorismate_lyase_/UTRA_dom_sf"/>
</dbReference>
<dbReference type="Gene3D" id="3.40.1410.10">
    <property type="entry name" value="Chorismate lyase-like"/>
    <property type="match status" value="1"/>
</dbReference>
<protein>
    <submittedName>
        <fullName evidence="5">GntR family transcriptional regulator</fullName>
    </submittedName>
</protein>
<evidence type="ECO:0000256" key="1">
    <source>
        <dbReference type="ARBA" id="ARBA00023015"/>
    </source>
</evidence>
<dbReference type="InterPro" id="IPR036390">
    <property type="entry name" value="WH_DNA-bd_sf"/>
</dbReference>
<dbReference type="AlphaFoldDB" id="A0A3P3Q494"/>
<evidence type="ECO:0000259" key="4">
    <source>
        <dbReference type="PROSITE" id="PS50949"/>
    </source>
</evidence>
<dbReference type="GO" id="GO:0003677">
    <property type="term" value="F:DNA binding"/>
    <property type="evidence" value="ECO:0007669"/>
    <property type="project" value="UniProtKB-KW"/>
</dbReference>
<dbReference type="Gene3D" id="1.10.10.10">
    <property type="entry name" value="Winged helix-like DNA-binding domain superfamily/Winged helix DNA-binding domain"/>
    <property type="match status" value="1"/>
</dbReference>
<keyword evidence="6" id="KW-1185">Reference proteome</keyword>
<dbReference type="PANTHER" id="PTHR44846:SF1">
    <property type="entry name" value="MANNOSYL-D-GLYCERATE TRANSPORT_METABOLISM SYSTEM REPRESSOR MNGR-RELATED"/>
    <property type="match status" value="1"/>
</dbReference>
<evidence type="ECO:0000256" key="2">
    <source>
        <dbReference type="ARBA" id="ARBA00023125"/>
    </source>
</evidence>
<dbReference type="Proteomes" id="UP000276982">
    <property type="component" value="Unassembled WGS sequence"/>
</dbReference>
<gene>
    <name evidence="5" type="ORF">EHW90_02665</name>
</gene>